<organism evidence="2 3">
    <name type="scientific">Macrolepiota fuliginosa MF-IS2</name>
    <dbReference type="NCBI Taxonomy" id="1400762"/>
    <lineage>
        <taxon>Eukaryota</taxon>
        <taxon>Fungi</taxon>
        <taxon>Dikarya</taxon>
        <taxon>Basidiomycota</taxon>
        <taxon>Agaricomycotina</taxon>
        <taxon>Agaricomycetes</taxon>
        <taxon>Agaricomycetidae</taxon>
        <taxon>Agaricales</taxon>
        <taxon>Agaricineae</taxon>
        <taxon>Agaricaceae</taxon>
        <taxon>Macrolepiota</taxon>
    </lineage>
</organism>
<feature type="region of interest" description="Disordered" evidence="1">
    <location>
        <begin position="1"/>
        <end position="25"/>
    </location>
</feature>
<feature type="region of interest" description="Disordered" evidence="1">
    <location>
        <begin position="280"/>
        <end position="304"/>
    </location>
</feature>
<protein>
    <submittedName>
        <fullName evidence="2">Uncharacterized protein</fullName>
    </submittedName>
</protein>
<dbReference type="EMBL" id="MU151622">
    <property type="protein sequence ID" value="KAF9442486.1"/>
    <property type="molecule type" value="Genomic_DNA"/>
</dbReference>
<comment type="caution">
    <text evidence="2">The sequence shown here is derived from an EMBL/GenBank/DDBJ whole genome shotgun (WGS) entry which is preliminary data.</text>
</comment>
<feature type="compositionally biased region" description="Polar residues" evidence="1">
    <location>
        <begin position="1"/>
        <end position="10"/>
    </location>
</feature>
<name>A0A9P5X433_9AGAR</name>
<accession>A0A9P5X433</accession>
<evidence type="ECO:0000256" key="1">
    <source>
        <dbReference type="SAM" id="MobiDB-lite"/>
    </source>
</evidence>
<gene>
    <name evidence="2" type="ORF">P691DRAFT_765172</name>
</gene>
<sequence length="333" mass="37040">MHPDQVSTGMQHPGAQQPVISITNTPWERPAVGIENVRDNLGPNLARNENARKPDDHVFIYEWKTGRLKMKFSAPRTSVSCFSLGTFFLPSNTNTGTLEYRRIPCNTPEATPHQPFFTLALPQLRQDRTFGHMSCRAEPNPSTNSYYSPRPFYADPRHAIAVFKVTVRSGVRPELPVIFHHPHLSSTFVFFVHRISRLNRLVQFSGRASEDDEPPANPTADGVSPIVDGLQQRFSRPVGSRPQPMDAARVLVTERHDRAAKNQQDIRKVKGREAEWALRHQAVGQSGGSGGINRGEDGDYHEESVDILSESGEGGDMSNSSSTGLVEVERLAI</sequence>
<evidence type="ECO:0000313" key="2">
    <source>
        <dbReference type="EMBL" id="KAF9442486.1"/>
    </source>
</evidence>
<dbReference type="OrthoDB" id="2751409at2759"/>
<reference evidence="2" key="1">
    <citation type="submission" date="2020-11" db="EMBL/GenBank/DDBJ databases">
        <authorList>
            <consortium name="DOE Joint Genome Institute"/>
            <person name="Ahrendt S."/>
            <person name="Riley R."/>
            <person name="Andreopoulos W."/>
            <person name="Labutti K."/>
            <person name="Pangilinan J."/>
            <person name="Ruiz-Duenas F.J."/>
            <person name="Barrasa J.M."/>
            <person name="Sanchez-Garcia M."/>
            <person name="Camarero S."/>
            <person name="Miyauchi S."/>
            <person name="Serrano A."/>
            <person name="Linde D."/>
            <person name="Babiker R."/>
            <person name="Drula E."/>
            <person name="Ayuso-Fernandez I."/>
            <person name="Pacheco R."/>
            <person name="Padilla G."/>
            <person name="Ferreira P."/>
            <person name="Barriuso J."/>
            <person name="Kellner H."/>
            <person name="Castanera R."/>
            <person name="Alfaro M."/>
            <person name="Ramirez L."/>
            <person name="Pisabarro A.G."/>
            <person name="Kuo A."/>
            <person name="Tritt A."/>
            <person name="Lipzen A."/>
            <person name="He G."/>
            <person name="Yan M."/>
            <person name="Ng V."/>
            <person name="Cullen D."/>
            <person name="Martin F."/>
            <person name="Rosso M.-N."/>
            <person name="Henrissat B."/>
            <person name="Hibbett D."/>
            <person name="Martinez A.T."/>
            <person name="Grigoriev I.V."/>
        </authorList>
    </citation>
    <scope>NUCLEOTIDE SEQUENCE</scope>
    <source>
        <strain evidence="2">MF-IS2</strain>
    </source>
</reference>
<dbReference type="Proteomes" id="UP000807342">
    <property type="component" value="Unassembled WGS sequence"/>
</dbReference>
<evidence type="ECO:0000313" key="3">
    <source>
        <dbReference type="Proteomes" id="UP000807342"/>
    </source>
</evidence>
<proteinExistence type="predicted"/>
<feature type="compositionally biased region" description="Basic and acidic residues" evidence="1">
    <location>
        <begin position="294"/>
        <end position="304"/>
    </location>
</feature>
<dbReference type="AlphaFoldDB" id="A0A9P5X433"/>
<keyword evidence="3" id="KW-1185">Reference proteome</keyword>